<evidence type="ECO:0000313" key="5">
    <source>
        <dbReference type="Proteomes" id="UP001108029"/>
    </source>
</evidence>
<dbReference type="Pfam" id="PF00440">
    <property type="entry name" value="TetR_N"/>
    <property type="match status" value="1"/>
</dbReference>
<dbReference type="EMBL" id="JAJSBI010000037">
    <property type="protein sequence ID" value="MCD9880233.1"/>
    <property type="molecule type" value="Genomic_DNA"/>
</dbReference>
<proteinExistence type="predicted"/>
<gene>
    <name evidence="4" type="ORF">LJ657_43130</name>
</gene>
<keyword evidence="5" id="KW-1185">Reference proteome</keyword>
<evidence type="ECO:0000256" key="1">
    <source>
        <dbReference type="ARBA" id="ARBA00023125"/>
    </source>
</evidence>
<dbReference type="SUPFAM" id="SSF46689">
    <property type="entry name" value="Homeodomain-like"/>
    <property type="match status" value="1"/>
</dbReference>
<evidence type="ECO:0000256" key="2">
    <source>
        <dbReference type="PROSITE-ProRule" id="PRU00335"/>
    </source>
</evidence>
<protein>
    <submittedName>
        <fullName evidence="4">TetR/AcrR family transcriptional regulator</fullName>
    </submittedName>
</protein>
<dbReference type="InterPro" id="IPR001647">
    <property type="entry name" value="HTH_TetR"/>
</dbReference>
<evidence type="ECO:0000313" key="4">
    <source>
        <dbReference type="EMBL" id="MCD9880233.1"/>
    </source>
</evidence>
<organism evidence="4 5">
    <name type="scientific">Streptomyces guryensis</name>
    <dbReference type="NCBI Taxonomy" id="2886947"/>
    <lineage>
        <taxon>Bacteria</taxon>
        <taxon>Bacillati</taxon>
        <taxon>Actinomycetota</taxon>
        <taxon>Actinomycetes</taxon>
        <taxon>Kitasatosporales</taxon>
        <taxon>Streptomycetaceae</taxon>
        <taxon>Streptomyces</taxon>
    </lineage>
</organism>
<dbReference type="AlphaFoldDB" id="A0A9Q3VUG8"/>
<dbReference type="GO" id="GO:0000976">
    <property type="term" value="F:transcription cis-regulatory region binding"/>
    <property type="evidence" value="ECO:0007669"/>
    <property type="project" value="TreeGrafter"/>
</dbReference>
<keyword evidence="1 2" id="KW-0238">DNA-binding</keyword>
<name>A0A9Q3VUG8_9ACTN</name>
<dbReference type="PANTHER" id="PTHR30055:SF226">
    <property type="entry name" value="HTH-TYPE TRANSCRIPTIONAL REGULATOR PKSA"/>
    <property type="match status" value="1"/>
</dbReference>
<comment type="caution">
    <text evidence="4">The sequence shown here is derived from an EMBL/GenBank/DDBJ whole genome shotgun (WGS) entry which is preliminary data.</text>
</comment>
<accession>A0A9Q3VUG8</accession>
<reference evidence="4" key="1">
    <citation type="submission" date="2021-12" db="EMBL/GenBank/DDBJ databases">
        <authorList>
            <person name="Lee J.-H."/>
            <person name="Kim S.-B."/>
        </authorList>
    </citation>
    <scope>NUCLEOTIDE SEQUENCE</scope>
    <source>
        <strain evidence="4">NR30</strain>
    </source>
</reference>
<sequence>MDDLATAAGVSRATVYRLFPGKAALFDELIKAYSPWAVVSDVIDAMPEADSGDVIPAVVHAMAHAMEGRVGLLLQIVFELVKQGPDVGEGVRHGMARGFPDLARYLNSQMQAGRLRRIEPILAFQLLAGPVLVHLLTRPLAMQAGFSMSPEEVIEEISGAWLRAMAPEGDEPVGKQSS</sequence>
<feature type="domain" description="HTH tetR-type" evidence="3">
    <location>
        <begin position="1"/>
        <end position="37"/>
    </location>
</feature>
<dbReference type="Proteomes" id="UP001108029">
    <property type="component" value="Unassembled WGS sequence"/>
</dbReference>
<evidence type="ECO:0000259" key="3">
    <source>
        <dbReference type="PROSITE" id="PS50977"/>
    </source>
</evidence>
<dbReference type="Gene3D" id="1.10.357.10">
    <property type="entry name" value="Tetracycline Repressor, domain 2"/>
    <property type="match status" value="1"/>
</dbReference>
<dbReference type="RefSeq" id="WP_232655172.1">
    <property type="nucleotide sequence ID" value="NZ_JAJSBI010000037.1"/>
</dbReference>
<dbReference type="PROSITE" id="PS50977">
    <property type="entry name" value="HTH_TETR_2"/>
    <property type="match status" value="1"/>
</dbReference>
<comment type="caution">
    <text evidence="2">Lacks conserved residue(s) required for the propagation of feature annotation.</text>
</comment>
<dbReference type="PANTHER" id="PTHR30055">
    <property type="entry name" value="HTH-TYPE TRANSCRIPTIONAL REGULATOR RUTR"/>
    <property type="match status" value="1"/>
</dbReference>
<dbReference type="InterPro" id="IPR050109">
    <property type="entry name" value="HTH-type_TetR-like_transc_reg"/>
</dbReference>
<dbReference type="GO" id="GO:0003700">
    <property type="term" value="F:DNA-binding transcription factor activity"/>
    <property type="evidence" value="ECO:0007669"/>
    <property type="project" value="TreeGrafter"/>
</dbReference>
<dbReference type="InterPro" id="IPR009057">
    <property type="entry name" value="Homeodomain-like_sf"/>
</dbReference>